<dbReference type="PATRIC" id="fig|1319815.3.peg.414"/>
<evidence type="ECO:0000313" key="2">
    <source>
        <dbReference type="Proteomes" id="UP000017081"/>
    </source>
</evidence>
<reference evidence="1 2" key="1">
    <citation type="submission" date="2013-08" db="EMBL/GenBank/DDBJ databases">
        <authorList>
            <person name="Weinstock G."/>
            <person name="Sodergren E."/>
            <person name="Wylie T."/>
            <person name="Fulton L."/>
            <person name="Fulton R."/>
            <person name="Fronick C."/>
            <person name="O'Laughlin M."/>
            <person name="Godfrey J."/>
            <person name="Miner T."/>
            <person name="Herter B."/>
            <person name="Appelbaum E."/>
            <person name="Cordes M."/>
            <person name="Lek S."/>
            <person name="Wollam A."/>
            <person name="Pepin K.H."/>
            <person name="Palsikar V.B."/>
            <person name="Mitreva M."/>
            <person name="Wilson R.K."/>
        </authorList>
    </citation>
    <scope>NUCLEOTIDE SEQUENCE [LARGE SCALE GENOMIC DNA]</scope>
    <source>
        <strain evidence="1 2">ATCC BAA-474</strain>
    </source>
</reference>
<gene>
    <name evidence="1" type="ORF">HMPREF0202_00430</name>
</gene>
<organism evidence="1 2">
    <name type="scientific">Cetobacterium somerae ATCC BAA-474</name>
    <dbReference type="NCBI Taxonomy" id="1319815"/>
    <lineage>
        <taxon>Bacteria</taxon>
        <taxon>Fusobacteriati</taxon>
        <taxon>Fusobacteriota</taxon>
        <taxon>Fusobacteriia</taxon>
        <taxon>Fusobacteriales</taxon>
        <taxon>Fusobacteriaceae</taxon>
        <taxon>Cetobacterium</taxon>
    </lineage>
</organism>
<dbReference type="InterPro" id="IPR032359">
    <property type="entry name" value="KwaB-like"/>
</dbReference>
<dbReference type="STRING" id="1319815.HMPREF0202_00430"/>
<dbReference type="Pfam" id="PF16162">
    <property type="entry name" value="KwaB"/>
    <property type="match status" value="1"/>
</dbReference>
<dbReference type="EMBL" id="AXZF01000015">
    <property type="protein sequence ID" value="ERT69738.1"/>
    <property type="molecule type" value="Genomic_DNA"/>
</dbReference>
<evidence type="ECO:0008006" key="3">
    <source>
        <dbReference type="Google" id="ProtNLM"/>
    </source>
</evidence>
<keyword evidence="2" id="KW-1185">Reference proteome</keyword>
<dbReference type="AlphaFoldDB" id="U7VG20"/>
<dbReference type="Proteomes" id="UP000017081">
    <property type="component" value="Unassembled WGS sequence"/>
</dbReference>
<name>U7VG20_9FUSO</name>
<comment type="caution">
    <text evidence="1">The sequence shown here is derived from an EMBL/GenBank/DDBJ whole genome shotgun (WGS) entry which is preliminary data.</text>
</comment>
<sequence>MNIAYLNLLIDKISEDQTTQCLKVWLKENNQDFVKRVNIKADLKEIARNAIIKLIKKLGDNDEVEELNLENNLKNYYYIPINDVLKYEEIKTKILNCRTVIDDLAVLQNTDAKNLKAFIIEFEYLVNDKPKKIHLFIDFTRSLVFKKTKICLSKNGKYEELDIPYFTIPEADVAFALEEDEKFLVTKEKGFEVIFEFSEMYKNYAQNVITNFRHDRIFNLPCILNKVLSNKSHCKELYKVDKLRKYEDIDMTKLMELNITKDLGLTVNNDAWNISNSDNVKIVLSILNRKIGKDCLVNTDDFFIAHNKENI</sequence>
<dbReference type="RefSeq" id="WP_023049978.1">
    <property type="nucleotide sequence ID" value="NZ_CP173065.2"/>
</dbReference>
<evidence type="ECO:0000313" key="1">
    <source>
        <dbReference type="EMBL" id="ERT69738.1"/>
    </source>
</evidence>
<accession>U7VG20</accession>
<protein>
    <recommendedName>
        <fullName evidence="3">DUF4868 domain-containing protein</fullName>
    </recommendedName>
</protein>
<proteinExistence type="predicted"/>
<dbReference type="HOGENOM" id="CLU_893390_0_0_0"/>